<keyword evidence="3" id="KW-1185">Reference proteome</keyword>
<feature type="transmembrane region" description="Helical" evidence="1">
    <location>
        <begin position="35"/>
        <end position="51"/>
    </location>
</feature>
<keyword evidence="1" id="KW-0472">Membrane</keyword>
<organism evidence="2 3">
    <name type="scientific">Spirobacillus cienkowskii</name>
    <dbReference type="NCBI Taxonomy" id="495820"/>
    <lineage>
        <taxon>Bacteria</taxon>
        <taxon>Pseudomonadati</taxon>
        <taxon>Bdellovibrionota</taxon>
        <taxon>Oligoflexia</taxon>
        <taxon>Silvanigrellales</taxon>
        <taxon>Spirobacillus</taxon>
    </lineage>
</organism>
<dbReference type="AlphaFoldDB" id="A0A369KYZ2"/>
<reference evidence="2" key="1">
    <citation type="submission" date="2018-04" db="EMBL/GenBank/DDBJ databases">
        <title>Draft genome sequence of the Candidatus Spirobacillus cienkowskii, a pathogen of freshwater Daphnia species, reconstructed from hemolymph metagenomic reads.</title>
        <authorList>
            <person name="Bresciani L."/>
            <person name="Lemos L.N."/>
            <person name="Wale N."/>
            <person name="Lin J.Y."/>
            <person name="Fernandes G.R."/>
            <person name="Duffy M.A."/>
            <person name="Rodrigues J.M."/>
        </authorList>
    </citation>
    <scope>NUCLEOTIDE SEQUENCE [LARGE SCALE GENOMIC DNA]</scope>
    <source>
        <strain evidence="2">Binning01</strain>
    </source>
</reference>
<evidence type="ECO:0000313" key="3">
    <source>
        <dbReference type="Proteomes" id="UP000253934"/>
    </source>
</evidence>
<name>A0A369KYZ2_9BACT</name>
<gene>
    <name evidence="2" type="ORF">DCC88_02500</name>
</gene>
<sequence length="359" mass="41576">MKALSIFLFKQYWSFILICLLGTGVAIKLGGLWNFIPFLMLLLFFYEWNIAPRKERTWYFIETLPITFNIRYLLRVIAPFIFGLLIIFTITYFKKDYENSLIQSLTDALRISALFTLSSILAQSMSGFIAWFIFVYFVCYLCSSISFYEIATLIICLSSSYYVLSEKRVSKFKTVYLPIILSVALLSLTSVFKIKIYEFSLRVPIHSLQLMVADALLDNKAFLSKNFVVDWSLNNNDGMSGYSKILIPAKYDDVLLEKIETIYLQEKVCTESCYKLANLVSNFPQNWNLERLEQYVNSNNTAQQIYALQILDGALSPLFYNRVLQLTKSENDEVAMLAINLARKWEVFDVTTNPLNSIY</sequence>
<feature type="transmembrane region" description="Helical" evidence="1">
    <location>
        <begin position="113"/>
        <end position="138"/>
    </location>
</feature>
<keyword evidence="1" id="KW-1133">Transmembrane helix</keyword>
<feature type="transmembrane region" description="Helical" evidence="1">
    <location>
        <begin position="145"/>
        <end position="163"/>
    </location>
</feature>
<feature type="transmembrane region" description="Helical" evidence="1">
    <location>
        <begin position="175"/>
        <end position="192"/>
    </location>
</feature>
<comment type="caution">
    <text evidence="2">The sequence shown here is derived from an EMBL/GenBank/DDBJ whole genome shotgun (WGS) entry which is preliminary data.</text>
</comment>
<dbReference type="RefSeq" id="WP_338636707.1">
    <property type="nucleotide sequence ID" value="NZ_CP146516.1"/>
</dbReference>
<evidence type="ECO:0000313" key="2">
    <source>
        <dbReference type="EMBL" id="RDB36943.1"/>
    </source>
</evidence>
<dbReference type="Proteomes" id="UP000253934">
    <property type="component" value="Unassembled WGS sequence"/>
</dbReference>
<protein>
    <submittedName>
        <fullName evidence="2">Uncharacterized protein</fullName>
    </submittedName>
</protein>
<feature type="transmembrane region" description="Helical" evidence="1">
    <location>
        <begin position="72"/>
        <end position="93"/>
    </location>
</feature>
<evidence type="ECO:0000256" key="1">
    <source>
        <dbReference type="SAM" id="Phobius"/>
    </source>
</evidence>
<proteinExistence type="predicted"/>
<dbReference type="EMBL" id="QOVW01000016">
    <property type="protein sequence ID" value="RDB36943.1"/>
    <property type="molecule type" value="Genomic_DNA"/>
</dbReference>
<feature type="transmembrane region" description="Helical" evidence="1">
    <location>
        <begin position="12"/>
        <end position="29"/>
    </location>
</feature>
<accession>A0A369KYZ2</accession>
<keyword evidence="1" id="KW-0812">Transmembrane</keyword>